<organism evidence="7 8">
    <name type="scientific">Lentithecium fluviatile CBS 122367</name>
    <dbReference type="NCBI Taxonomy" id="1168545"/>
    <lineage>
        <taxon>Eukaryota</taxon>
        <taxon>Fungi</taxon>
        <taxon>Dikarya</taxon>
        <taxon>Ascomycota</taxon>
        <taxon>Pezizomycotina</taxon>
        <taxon>Dothideomycetes</taxon>
        <taxon>Pleosporomycetidae</taxon>
        <taxon>Pleosporales</taxon>
        <taxon>Massarineae</taxon>
        <taxon>Lentitheciaceae</taxon>
        <taxon>Lentithecium</taxon>
    </lineage>
</organism>
<sequence>MPRSASPTTVATYSIPANAAILSLYALLIPPQLYLSIRHKTYGFLTGTLLGLILELTAYVARIQLAHGQRKFLQYLVTITIAPAFFSAAIYLCLARIVVVYGSHLSPLKPRTYTVGFMVGDLVALVLQATGAAIAAGNDDAAKMDLGIHVGQAGLAWHLANIVVFVGLGGRFAWTVWRNRGEWDVKFVELQRAKRFMWFLISLAVATLCIFVRTAYRVIELSEGFQSALSKNETLFMVLEAAMVLIAVTCLTIFHPGVAFQGRWADANFQLKTSKPDTEGTEAARKPQGAGQQANIPLSSM</sequence>
<dbReference type="GO" id="GO:0005886">
    <property type="term" value="C:plasma membrane"/>
    <property type="evidence" value="ECO:0007669"/>
    <property type="project" value="TreeGrafter"/>
</dbReference>
<dbReference type="PANTHER" id="PTHR31465:SF9">
    <property type="entry name" value="SPHINGOID LONG-CHAIN BASE TRANSPORTER RSB1"/>
    <property type="match status" value="1"/>
</dbReference>
<feature type="compositionally biased region" description="Basic and acidic residues" evidence="5">
    <location>
        <begin position="275"/>
        <end position="285"/>
    </location>
</feature>
<feature type="compositionally biased region" description="Polar residues" evidence="5">
    <location>
        <begin position="290"/>
        <end position="301"/>
    </location>
</feature>
<comment type="subcellular location">
    <subcellularLocation>
        <location evidence="1">Membrane</location>
        <topology evidence="1">Multi-pass membrane protein</topology>
    </subcellularLocation>
</comment>
<dbReference type="EMBL" id="MU005583">
    <property type="protein sequence ID" value="KAF2683767.1"/>
    <property type="molecule type" value="Genomic_DNA"/>
</dbReference>
<keyword evidence="8" id="KW-1185">Reference proteome</keyword>
<evidence type="ECO:0000256" key="2">
    <source>
        <dbReference type="ARBA" id="ARBA00022692"/>
    </source>
</evidence>
<evidence type="ECO:0000313" key="8">
    <source>
        <dbReference type="Proteomes" id="UP000799291"/>
    </source>
</evidence>
<protein>
    <submittedName>
        <fullName evidence="7">RTA1-domain-containing protein</fullName>
    </submittedName>
</protein>
<proteinExistence type="predicted"/>
<keyword evidence="2 6" id="KW-0812">Transmembrane</keyword>
<evidence type="ECO:0000256" key="3">
    <source>
        <dbReference type="ARBA" id="ARBA00022989"/>
    </source>
</evidence>
<evidence type="ECO:0000256" key="1">
    <source>
        <dbReference type="ARBA" id="ARBA00004141"/>
    </source>
</evidence>
<feature type="transmembrane region" description="Helical" evidence="6">
    <location>
        <begin position="236"/>
        <end position="254"/>
    </location>
</feature>
<evidence type="ECO:0000313" key="7">
    <source>
        <dbReference type="EMBL" id="KAF2683767.1"/>
    </source>
</evidence>
<feature type="transmembrane region" description="Helical" evidence="6">
    <location>
        <begin position="12"/>
        <end position="30"/>
    </location>
</feature>
<name>A0A6G1IZT2_9PLEO</name>
<evidence type="ECO:0000256" key="6">
    <source>
        <dbReference type="SAM" id="Phobius"/>
    </source>
</evidence>
<reference evidence="7" key="1">
    <citation type="journal article" date="2020" name="Stud. Mycol.">
        <title>101 Dothideomycetes genomes: a test case for predicting lifestyles and emergence of pathogens.</title>
        <authorList>
            <person name="Haridas S."/>
            <person name="Albert R."/>
            <person name="Binder M."/>
            <person name="Bloem J."/>
            <person name="Labutti K."/>
            <person name="Salamov A."/>
            <person name="Andreopoulos B."/>
            <person name="Baker S."/>
            <person name="Barry K."/>
            <person name="Bills G."/>
            <person name="Bluhm B."/>
            <person name="Cannon C."/>
            <person name="Castanera R."/>
            <person name="Culley D."/>
            <person name="Daum C."/>
            <person name="Ezra D."/>
            <person name="Gonzalez J."/>
            <person name="Henrissat B."/>
            <person name="Kuo A."/>
            <person name="Liang C."/>
            <person name="Lipzen A."/>
            <person name="Lutzoni F."/>
            <person name="Magnuson J."/>
            <person name="Mondo S."/>
            <person name="Nolan M."/>
            <person name="Ohm R."/>
            <person name="Pangilinan J."/>
            <person name="Park H.-J."/>
            <person name="Ramirez L."/>
            <person name="Alfaro M."/>
            <person name="Sun H."/>
            <person name="Tritt A."/>
            <person name="Yoshinaga Y."/>
            <person name="Zwiers L.-H."/>
            <person name="Turgeon B."/>
            <person name="Goodwin S."/>
            <person name="Spatafora J."/>
            <person name="Crous P."/>
            <person name="Grigoriev I."/>
        </authorList>
    </citation>
    <scope>NUCLEOTIDE SEQUENCE</scope>
    <source>
        <strain evidence="7">CBS 122367</strain>
    </source>
</reference>
<feature type="transmembrane region" description="Helical" evidence="6">
    <location>
        <begin position="73"/>
        <end position="101"/>
    </location>
</feature>
<feature type="transmembrane region" description="Helical" evidence="6">
    <location>
        <begin position="195"/>
        <end position="216"/>
    </location>
</feature>
<dbReference type="PANTHER" id="PTHR31465">
    <property type="entry name" value="PROTEIN RTA1-RELATED"/>
    <property type="match status" value="1"/>
</dbReference>
<feature type="region of interest" description="Disordered" evidence="5">
    <location>
        <begin position="275"/>
        <end position="301"/>
    </location>
</feature>
<dbReference type="AlphaFoldDB" id="A0A6G1IZT2"/>
<dbReference type="Proteomes" id="UP000799291">
    <property type="component" value="Unassembled WGS sequence"/>
</dbReference>
<dbReference type="InterPro" id="IPR007568">
    <property type="entry name" value="RTA1"/>
</dbReference>
<feature type="transmembrane region" description="Helical" evidence="6">
    <location>
        <begin position="42"/>
        <end position="61"/>
    </location>
</feature>
<feature type="transmembrane region" description="Helical" evidence="6">
    <location>
        <begin position="155"/>
        <end position="174"/>
    </location>
</feature>
<gene>
    <name evidence="7" type="ORF">K458DRAFT_478140</name>
</gene>
<keyword evidence="4 6" id="KW-0472">Membrane</keyword>
<dbReference type="Pfam" id="PF04479">
    <property type="entry name" value="RTA1"/>
    <property type="match status" value="1"/>
</dbReference>
<dbReference type="OrthoDB" id="4521223at2759"/>
<feature type="transmembrane region" description="Helical" evidence="6">
    <location>
        <begin position="113"/>
        <end position="135"/>
    </location>
</feature>
<evidence type="ECO:0000256" key="5">
    <source>
        <dbReference type="SAM" id="MobiDB-lite"/>
    </source>
</evidence>
<dbReference type="GO" id="GO:0000324">
    <property type="term" value="C:fungal-type vacuole"/>
    <property type="evidence" value="ECO:0007669"/>
    <property type="project" value="TreeGrafter"/>
</dbReference>
<evidence type="ECO:0000256" key="4">
    <source>
        <dbReference type="ARBA" id="ARBA00023136"/>
    </source>
</evidence>
<accession>A0A6G1IZT2</accession>
<keyword evidence="3 6" id="KW-1133">Transmembrane helix</keyword>